<feature type="compositionally biased region" description="Basic and acidic residues" evidence="1">
    <location>
        <begin position="247"/>
        <end position="257"/>
    </location>
</feature>
<proteinExistence type="predicted"/>
<dbReference type="EMBL" id="KQ087179">
    <property type="protein sequence ID" value="KLT45997.1"/>
    <property type="molecule type" value="Genomic_DNA"/>
</dbReference>
<evidence type="ECO:0000313" key="3">
    <source>
        <dbReference type="Proteomes" id="UP000053611"/>
    </source>
</evidence>
<organism evidence="2 3">
    <name type="scientific">Cutaneotrichosporon oleaginosum</name>
    <dbReference type="NCBI Taxonomy" id="879819"/>
    <lineage>
        <taxon>Eukaryota</taxon>
        <taxon>Fungi</taxon>
        <taxon>Dikarya</taxon>
        <taxon>Basidiomycota</taxon>
        <taxon>Agaricomycotina</taxon>
        <taxon>Tremellomycetes</taxon>
        <taxon>Trichosporonales</taxon>
        <taxon>Trichosporonaceae</taxon>
        <taxon>Cutaneotrichosporon</taxon>
    </lineage>
</organism>
<feature type="region of interest" description="Disordered" evidence="1">
    <location>
        <begin position="247"/>
        <end position="325"/>
    </location>
</feature>
<protein>
    <submittedName>
        <fullName evidence="2">Uncharacterized protein</fullName>
    </submittedName>
</protein>
<reference evidence="2 3" key="1">
    <citation type="submission" date="2015-03" db="EMBL/GenBank/DDBJ databases">
        <title>Genomics and transcriptomics of the oil-accumulating basidiomycete yeast T. oleaginosus allow insights into substrate utilization and the diverse evolutionary trajectories of mating systems in fungi.</title>
        <authorList>
            <consortium name="DOE Joint Genome Institute"/>
            <person name="Kourist R."/>
            <person name="Kracht O."/>
            <person name="Bracharz F."/>
            <person name="Lipzen A."/>
            <person name="Nolan M."/>
            <person name="Ohm R."/>
            <person name="Grigoriev I."/>
            <person name="Sun S."/>
            <person name="Heitman J."/>
            <person name="Bruck T."/>
            <person name="Nowrousian M."/>
        </authorList>
    </citation>
    <scope>NUCLEOTIDE SEQUENCE [LARGE SCALE GENOMIC DNA]</scope>
    <source>
        <strain evidence="2 3">IBC0246</strain>
    </source>
</reference>
<sequence>MLPQPRSEGTLLMSPSTSQDALYSSSPLSEYSATLPEQEAPDEARRSTSASEALQYYWSSSAGERNGSVGSNLGLSPIDTSSSSASRILASPYSLSSPNPLAPLGTSPLMNNKSDVSLRDLVVQEEHARLAGSSTAADLPDPRGGMPRDHEATAAGQSNRRIHLVSYPSDGSIPRASNSNRPSSRASSNSGESEYSLPDESGREEPVQRPIPRRTSPMLQQRPRGLVDAEGRLDVLLDPSFEEWAHQRAWEGGDHRSSSAPISPSEAAAPGAASGQWHSPGATLLDRRRAVRTPSPSRDRTPRNSAMSARSGSQTPRASLPKSGRLLFVAPADVSRGSIDALEREAREANGVGLDTTRGSRVGLSILGKEDPEMPHSAPAIKTGFGDIGLPEARRPTSLLPSAHMNSPSERKLSAPNGDPVLGARRSPEPPPRSELRKQPTRTPTPPGGPLVTTPTSLSSPITMNNNNNNNNNNNVDHVKPLRPSGGLRTHTLPTIINTPNTPVTSPQQPGRSARAPSPRSHTAPLPSEREGSPKPSMRESGTIQDLTNILGGAIDEIGLIDSRDTPPPNVGEPPKHRVPLTLSQVPVRSASSYANAVPIHTPEQQFAQLPSAGTSHGTSPTGRAMLGASPIGLGLMSSVGASVAAAGNAATQRTGNAVRHVRKASSILSLRSSNYSHLSPTASTFSPSSLPNAVLFGSIKQLKTPRDRARAYEQSTAELQRTESGLREWLYHQPPVRQMMPRPKAPGQSALGFGLRAPEETQRIVSGGSEFPMRADGFSSAAKELSVRNLDLADAPTALPSNLPYPQLQQHIKGSNSMQSLTSLSSYKPQPRGLGRAFGFLKRDKENASLASLGPANPQAYAPSMSGSKRELRSMPISAPYSPAAGRSSLDSLDGPRLQPSLGVPRGPRDVPGRVSQEAQRSSLDRQRSPAPGPGAPVHGPHGASPLAQRDHNVSDEEVRAMSEMLPHSERAVLRAYLQTYGEPSYALTAYIEDEKNGRLMRAS</sequence>
<keyword evidence="3" id="KW-1185">Reference proteome</keyword>
<dbReference type="Proteomes" id="UP000053611">
    <property type="component" value="Unassembled WGS sequence"/>
</dbReference>
<feature type="region of interest" description="Disordered" evidence="1">
    <location>
        <begin position="851"/>
        <end position="961"/>
    </location>
</feature>
<feature type="region of interest" description="Disordered" evidence="1">
    <location>
        <begin position="388"/>
        <end position="541"/>
    </location>
</feature>
<feature type="region of interest" description="Disordered" evidence="1">
    <location>
        <begin position="127"/>
        <end position="226"/>
    </location>
</feature>
<evidence type="ECO:0000313" key="2">
    <source>
        <dbReference type="EMBL" id="KLT45997.1"/>
    </source>
</evidence>
<dbReference type="AlphaFoldDB" id="A0A0J0XY76"/>
<dbReference type="OrthoDB" id="2413468at2759"/>
<feature type="region of interest" description="Disordered" evidence="1">
    <location>
        <begin position="560"/>
        <end position="581"/>
    </location>
</feature>
<feature type="compositionally biased region" description="Basic and acidic residues" evidence="1">
    <location>
        <begin position="426"/>
        <end position="438"/>
    </location>
</feature>
<feature type="compositionally biased region" description="Polar residues" evidence="1">
    <location>
        <begin position="47"/>
        <end position="74"/>
    </location>
</feature>
<feature type="compositionally biased region" description="Low complexity" evidence="1">
    <location>
        <begin position="258"/>
        <end position="274"/>
    </location>
</feature>
<accession>A0A0J0XY76</accession>
<dbReference type="GeneID" id="28988111"/>
<evidence type="ECO:0000256" key="1">
    <source>
        <dbReference type="SAM" id="MobiDB-lite"/>
    </source>
</evidence>
<feature type="compositionally biased region" description="Polar residues" evidence="1">
    <location>
        <begin position="304"/>
        <end position="317"/>
    </location>
</feature>
<feature type="compositionally biased region" description="Low complexity" evidence="1">
    <location>
        <begin position="465"/>
        <end position="475"/>
    </location>
</feature>
<gene>
    <name evidence="2" type="ORF">CC85DRAFT_90730</name>
</gene>
<name>A0A0J0XY76_9TREE</name>
<feature type="compositionally biased region" description="Low complexity" evidence="1">
    <location>
        <begin position="937"/>
        <end position="947"/>
    </location>
</feature>
<feature type="compositionally biased region" description="Polar residues" evidence="1">
    <location>
        <begin position="13"/>
        <end position="32"/>
    </location>
</feature>
<feature type="compositionally biased region" description="Basic and acidic residues" evidence="1">
    <location>
        <begin position="950"/>
        <end position="961"/>
    </location>
</feature>
<dbReference type="STRING" id="879819.A0A0J0XY76"/>
<dbReference type="RefSeq" id="XP_018282488.1">
    <property type="nucleotide sequence ID" value="XM_018427508.1"/>
</dbReference>
<feature type="compositionally biased region" description="Low complexity" evidence="1">
    <location>
        <begin position="75"/>
        <end position="94"/>
    </location>
</feature>
<feature type="compositionally biased region" description="Low complexity" evidence="1">
    <location>
        <begin position="490"/>
        <end position="507"/>
    </location>
</feature>
<feature type="compositionally biased region" description="Low complexity" evidence="1">
    <location>
        <begin position="174"/>
        <end position="190"/>
    </location>
</feature>
<feature type="region of interest" description="Disordered" evidence="1">
    <location>
        <begin position="1"/>
        <end position="112"/>
    </location>
</feature>